<dbReference type="Pfam" id="PF00300">
    <property type="entry name" value="His_Phos_1"/>
    <property type="match status" value="1"/>
</dbReference>
<comment type="caution">
    <text evidence="1">The sequence shown here is derived from an EMBL/GenBank/DDBJ whole genome shotgun (WGS) entry which is preliminary data.</text>
</comment>
<protein>
    <submittedName>
        <fullName evidence="1">Histidine phosphatase family protein</fullName>
    </submittedName>
</protein>
<gene>
    <name evidence="1" type="ORF">JKP34_04765</name>
</gene>
<dbReference type="CDD" id="cd07067">
    <property type="entry name" value="HP_PGM_like"/>
    <property type="match status" value="1"/>
</dbReference>
<evidence type="ECO:0000313" key="2">
    <source>
        <dbReference type="Proteomes" id="UP000642920"/>
    </source>
</evidence>
<sequence>MRQFIALLAFILILSSCQKEDPKTIYFVRHAEKDTLYPKDPALTIEGVMRSVDLAAYFKHIKVDTIFSSDYKRTKETAQPLSEKQGVGIGIYDPMDFESFAENLKSLKADTIVVVGHSNTLLPQMEALGAEKPQAEITEFEYNKLFEFHLVDKSVITHTYGSNGKVKKSNKLINTKSDKSNISPVN</sequence>
<dbReference type="InterPro" id="IPR029033">
    <property type="entry name" value="His_PPase_superfam"/>
</dbReference>
<accession>A0A937DJ62</accession>
<dbReference type="Proteomes" id="UP000642920">
    <property type="component" value="Unassembled WGS sequence"/>
</dbReference>
<name>A0A937DJ62_9BACT</name>
<evidence type="ECO:0000313" key="1">
    <source>
        <dbReference type="EMBL" id="MBL0764554.1"/>
    </source>
</evidence>
<keyword evidence="2" id="KW-1185">Reference proteome</keyword>
<dbReference type="EMBL" id="JAERQG010000001">
    <property type="protein sequence ID" value="MBL0764554.1"/>
    <property type="molecule type" value="Genomic_DNA"/>
</dbReference>
<organism evidence="1 2">
    <name type="scientific">Marivirga atlantica</name>
    <dbReference type="NCBI Taxonomy" id="1548457"/>
    <lineage>
        <taxon>Bacteria</taxon>
        <taxon>Pseudomonadati</taxon>
        <taxon>Bacteroidota</taxon>
        <taxon>Cytophagia</taxon>
        <taxon>Cytophagales</taxon>
        <taxon>Marivirgaceae</taxon>
        <taxon>Marivirga</taxon>
    </lineage>
</organism>
<dbReference type="InterPro" id="IPR013078">
    <property type="entry name" value="His_Pase_superF_clade-1"/>
</dbReference>
<dbReference type="PROSITE" id="PS51257">
    <property type="entry name" value="PROKAR_LIPOPROTEIN"/>
    <property type="match status" value="1"/>
</dbReference>
<proteinExistence type="predicted"/>
<dbReference type="Gene3D" id="3.40.50.1240">
    <property type="entry name" value="Phosphoglycerate mutase-like"/>
    <property type="match status" value="1"/>
</dbReference>
<dbReference type="SUPFAM" id="SSF53254">
    <property type="entry name" value="Phosphoglycerate mutase-like"/>
    <property type="match status" value="1"/>
</dbReference>
<dbReference type="RefSeq" id="WP_201918232.1">
    <property type="nucleotide sequence ID" value="NZ_JAERQG010000001.1"/>
</dbReference>
<reference evidence="1" key="1">
    <citation type="submission" date="2021-01" db="EMBL/GenBank/DDBJ databases">
        <title>Marivirga sp. nov., isolated from intertidal surface sediments.</title>
        <authorList>
            <person name="Zhang M."/>
        </authorList>
    </citation>
    <scope>NUCLEOTIDE SEQUENCE</scope>
    <source>
        <strain evidence="1">SM1354</strain>
    </source>
</reference>
<dbReference type="AlphaFoldDB" id="A0A937DJ62"/>